<keyword evidence="5" id="KW-1185">Reference proteome</keyword>
<dbReference type="EMBL" id="JBBBDM010000015">
    <property type="protein sequence ID" value="MEI5688895.1"/>
    <property type="molecule type" value="Genomic_DNA"/>
</dbReference>
<evidence type="ECO:0000256" key="1">
    <source>
        <dbReference type="ARBA" id="ARBA00022553"/>
    </source>
</evidence>
<accession>A0ABU8H7G0</accession>
<evidence type="ECO:0000259" key="3">
    <source>
        <dbReference type="PROSITE" id="PS50110"/>
    </source>
</evidence>
<dbReference type="Pfam" id="PF00072">
    <property type="entry name" value="Response_reg"/>
    <property type="match status" value="1"/>
</dbReference>
<dbReference type="Gene3D" id="3.40.50.2300">
    <property type="match status" value="1"/>
</dbReference>
<evidence type="ECO:0000313" key="4">
    <source>
        <dbReference type="EMBL" id="MEI5688895.1"/>
    </source>
</evidence>
<dbReference type="Proteomes" id="UP001367771">
    <property type="component" value="Unassembled WGS sequence"/>
</dbReference>
<dbReference type="PANTHER" id="PTHR44591">
    <property type="entry name" value="STRESS RESPONSE REGULATOR PROTEIN 1"/>
    <property type="match status" value="1"/>
</dbReference>
<comment type="caution">
    <text evidence="4">The sequence shown here is derived from an EMBL/GenBank/DDBJ whole genome shotgun (WGS) entry which is preliminary data.</text>
</comment>
<dbReference type="InterPro" id="IPR050595">
    <property type="entry name" value="Bact_response_regulator"/>
</dbReference>
<dbReference type="PANTHER" id="PTHR44591:SF21">
    <property type="entry name" value="TWO-COMPONENT RESPONSE REGULATOR"/>
    <property type="match status" value="1"/>
</dbReference>
<dbReference type="InterPro" id="IPR001789">
    <property type="entry name" value="Sig_transdc_resp-reg_receiver"/>
</dbReference>
<dbReference type="SMART" id="SM00448">
    <property type="entry name" value="REC"/>
    <property type="match status" value="1"/>
</dbReference>
<dbReference type="PROSITE" id="PS50110">
    <property type="entry name" value="RESPONSE_REGULATORY"/>
    <property type="match status" value="1"/>
</dbReference>
<protein>
    <submittedName>
        <fullName evidence="4">Response regulator</fullName>
    </submittedName>
</protein>
<sequence>MGQSRPIGSRTILIVEDEALVRFDLVDFFTLAGWRVFEADHAEAAIAILDSHKEIRVVLTDVQMPGSMDGVKLAHYVRERFPPTVLFVVSGNAPIPQSELPARTTFLPKPFDPHRLLRQIEGMARA</sequence>
<organism evidence="4 5">
    <name type="scientific">Sphingomonas kyungheensis</name>
    <dbReference type="NCBI Taxonomy" id="1069987"/>
    <lineage>
        <taxon>Bacteria</taxon>
        <taxon>Pseudomonadati</taxon>
        <taxon>Pseudomonadota</taxon>
        <taxon>Alphaproteobacteria</taxon>
        <taxon>Sphingomonadales</taxon>
        <taxon>Sphingomonadaceae</taxon>
        <taxon>Sphingomonas</taxon>
    </lineage>
</organism>
<feature type="modified residue" description="4-aspartylphosphate" evidence="2">
    <location>
        <position position="61"/>
    </location>
</feature>
<feature type="domain" description="Response regulatory" evidence="3">
    <location>
        <begin position="11"/>
        <end position="124"/>
    </location>
</feature>
<proteinExistence type="predicted"/>
<dbReference type="RefSeq" id="WP_271301033.1">
    <property type="nucleotide sequence ID" value="NZ_JBBBDM010000015.1"/>
</dbReference>
<evidence type="ECO:0000256" key="2">
    <source>
        <dbReference type="PROSITE-ProRule" id="PRU00169"/>
    </source>
</evidence>
<reference evidence="4 5" key="1">
    <citation type="journal article" date="2013" name="Int. J. Syst. Evol. Microbiol.">
        <title>Sphingomonas kyungheensis sp. nov., a bacterium with ginsenoside-converting activity isolated from soil of a ginseng field.</title>
        <authorList>
            <person name="Son H.M."/>
            <person name="Yang J.E."/>
            <person name="Park Y."/>
            <person name="Han C.K."/>
            <person name="Kim S.G."/>
            <person name="Kook M."/>
            <person name="Yi T.H."/>
        </authorList>
    </citation>
    <scope>NUCLEOTIDE SEQUENCE [LARGE SCALE GENOMIC DNA]</scope>
    <source>
        <strain evidence="4 5">LMG 26582</strain>
    </source>
</reference>
<evidence type="ECO:0000313" key="5">
    <source>
        <dbReference type="Proteomes" id="UP001367771"/>
    </source>
</evidence>
<dbReference type="InterPro" id="IPR011006">
    <property type="entry name" value="CheY-like_superfamily"/>
</dbReference>
<gene>
    <name evidence="4" type="ORF">V8201_17515</name>
</gene>
<dbReference type="SUPFAM" id="SSF52172">
    <property type="entry name" value="CheY-like"/>
    <property type="match status" value="1"/>
</dbReference>
<name>A0ABU8H7G0_9SPHN</name>
<keyword evidence="1 2" id="KW-0597">Phosphoprotein</keyword>